<evidence type="ECO:0000313" key="2">
    <source>
        <dbReference type="EMBL" id="KNX42978.1"/>
    </source>
</evidence>
<dbReference type="PROSITE" id="PS50925">
    <property type="entry name" value="BLUF"/>
    <property type="match status" value="1"/>
</dbReference>
<sequence length="138" mass="15737">MSLTQLVYASRPFGFDQATLSAILMDARRANARDDITGALIARHDLYLQLLEGPRDKVEAAYQRIRHDDRHVEVTRLVERTIETRLFPGWAMRDDPAQSWVWSIEDVRGGAIERTDVAEVLGFFQRLADQGVVPTREA</sequence>
<dbReference type="SUPFAM" id="SSF54975">
    <property type="entry name" value="Acylphosphatase/BLUF domain-like"/>
    <property type="match status" value="1"/>
</dbReference>
<dbReference type="EMBL" id="LGVV01000003">
    <property type="protein sequence ID" value="KNX42978.1"/>
    <property type="molecule type" value="Genomic_DNA"/>
</dbReference>
<gene>
    <name evidence="2" type="primary">ycgF</name>
    <name evidence="2" type="ORF">ROTO_03830</name>
</gene>
<protein>
    <submittedName>
        <fullName evidence="2">Blue light-and temperature-regulated antirepressor YcgF</fullName>
    </submittedName>
</protein>
<evidence type="ECO:0000259" key="1">
    <source>
        <dbReference type="PROSITE" id="PS50925"/>
    </source>
</evidence>
<dbReference type="SMR" id="A0A0L6CZW0"/>
<reference evidence="3" key="1">
    <citation type="submission" date="2015-07" db="EMBL/GenBank/DDBJ databases">
        <title>Draft Genome Sequence of Roseovarius tolerans EL-164, a producer of N-Acylated Alanine Methyl Esters (NAMEs).</title>
        <authorList>
            <person name="Voget S."/>
            <person name="Bruns H."/>
            <person name="Wagner-Doebler I."/>
            <person name="Schulz S."/>
            <person name="Daniel R."/>
        </authorList>
    </citation>
    <scope>NUCLEOTIDE SEQUENCE [LARGE SCALE GENOMIC DNA]</scope>
    <source>
        <strain evidence="3">EL-164</strain>
    </source>
</reference>
<feature type="domain" description="BLUF" evidence="1">
    <location>
        <begin position="3"/>
        <end position="93"/>
    </location>
</feature>
<accession>A0A0L6CZW0</accession>
<dbReference type="Gene3D" id="3.30.70.100">
    <property type="match status" value="1"/>
</dbReference>
<dbReference type="GO" id="GO:0071949">
    <property type="term" value="F:FAD binding"/>
    <property type="evidence" value="ECO:0007669"/>
    <property type="project" value="InterPro"/>
</dbReference>
<dbReference type="Pfam" id="PF04940">
    <property type="entry name" value="BLUF"/>
    <property type="match status" value="1"/>
</dbReference>
<comment type="caution">
    <text evidence="2">The sequence shown here is derived from an EMBL/GenBank/DDBJ whole genome shotgun (WGS) entry which is preliminary data.</text>
</comment>
<dbReference type="PATRIC" id="fig|74031.6.peg.392"/>
<evidence type="ECO:0000313" key="3">
    <source>
        <dbReference type="Proteomes" id="UP000037046"/>
    </source>
</evidence>
<dbReference type="InterPro" id="IPR007024">
    <property type="entry name" value="BLUF_domain"/>
</dbReference>
<dbReference type="OrthoDB" id="196105at2"/>
<name>A0A0L6CZW0_9RHOB</name>
<dbReference type="RefSeq" id="WP_050661335.1">
    <property type="nucleotide sequence ID" value="NZ_CP118494.1"/>
</dbReference>
<dbReference type="Proteomes" id="UP000037046">
    <property type="component" value="Unassembled WGS sequence"/>
</dbReference>
<proteinExistence type="predicted"/>
<dbReference type="SMART" id="SM01034">
    <property type="entry name" value="BLUF"/>
    <property type="match status" value="1"/>
</dbReference>
<dbReference type="AlphaFoldDB" id="A0A0L6CZW0"/>
<dbReference type="InterPro" id="IPR036046">
    <property type="entry name" value="Acylphosphatase-like_dom_sf"/>
</dbReference>
<dbReference type="GO" id="GO:0009882">
    <property type="term" value="F:blue light photoreceptor activity"/>
    <property type="evidence" value="ECO:0007669"/>
    <property type="project" value="InterPro"/>
</dbReference>
<organism evidence="2 3">
    <name type="scientific">Roseovarius tolerans</name>
    <dbReference type="NCBI Taxonomy" id="74031"/>
    <lineage>
        <taxon>Bacteria</taxon>
        <taxon>Pseudomonadati</taxon>
        <taxon>Pseudomonadota</taxon>
        <taxon>Alphaproteobacteria</taxon>
        <taxon>Rhodobacterales</taxon>
        <taxon>Roseobacteraceae</taxon>
        <taxon>Roseovarius</taxon>
    </lineage>
</organism>
<keyword evidence="3" id="KW-1185">Reference proteome</keyword>
<dbReference type="STRING" id="74031.SAMN04488077_10352"/>